<dbReference type="GO" id="GO:0043190">
    <property type="term" value="C:ATP-binding cassette (ABC) transporter complex"/>
    <property type="evidence" value="ECO:0007669"/>
    <property type="project" value="InterPro"/>
</dbReference>
<dbReference type="PIRSF" id="PIRSF002741">
    <property type="entry name" value="MppA"/>
    <property type="match status" value="1"/>
</dbReference>
<comment type="caution">
    <text evidence="5">The sequence shown here is derived from an EMBL/GenBank/DDBJ whole genome shotgun (WGS) entry which is preliminary data.</text>
</comment>
<name>N6UW54_9HYPH</name>
<dbReference type="GO" id="GO:0015833">
    <property type="term" value="P:peptide transport"/>
    <property type="evidence" value="ECO:0007669"/>
    <property type="project" value="TreeGrafter"/>
</dbReference>
<dbReference type="PATRIC" id="fig|363754.4.peg.5023"/>
<evidence type="ECO:0000259" key="4">
    <source>
        <dbReference type="Pfam" id="PF00496"/>
    </source>
</evidence>
<dbReference type="GO" id="GO:1904680">
    <property type="term" value="F:peptide transmembrane transporter activity"/>
    <property type="evidence" value="ECO:0007669"/>
    <property type="project" value="TreeGrafter"/>
</dbReference>
<dbReference type="STRING" id="363754.RHSP_58482"/>
<dbReference type="PANTHER" id="PTHR30290">
    <property type="entry name" value="PERIPLASMIC BINDING COMPONENT OF ABC TRANSPORTER"/>
    <property type="match status" value="1"/>
</dbReference>
<evidence type="ECO:0000313" key="6">
    <source>
        <dbReference type="Proteomes" id="UP000012429"/>
    </source>
</evidence>
<dbReference type="PANTHER" id="PTHR30290:SF38">
    <property type="entry name" value="D,D-DIPEPTIDE-BINDING PERIPLASMIC PROTEIN DDPA-RELATED"/>
    <property type="match status" value="1"/>
</dbReference>
<dbReference type="InterPro" id="IPR039424">
    <property type="entry name" value="SBP_5"/>
</dbReference>
<sequence>MLIDKSDGPDRAADKKGMMMKSAFVLLTLAMLAGTSNLAIAQTSDGVLTVATIGELPTLDAMQTPTDIVLTVDQHIFETLYTYDAQWKSVPLLAAAMPTISADGLTYRIPLREGVKFHDGSDFGSKDVVASLKRWMNVNSKGKQVATIVDSLTADGDHAVVFKLKSRYAPLLATLSQASIILPAAKVADTITDFIGTGPYMLKERKPDQYTQLVRFDGYKSPDGEPNNYAGKREAVAKEIRFVPVPDANTRVEGLISGQFDFADSLPVSAYERIEKSGNAKPVIFENTGWVSLNMNMKQGLLVKKPLRQAVQAALNSSDMMLAAFNDQRFFSVDGSIFPKGSFWHTEAGVARYGEGDPETAAKLLKDAGYDGTPLRLLTSRQYEFHYKIGEVAKAYLEAAGFKVDMQVVDWATLTTRRADPKEWDVFITHSNFPGDPTTINTITDTYPGWYVSDQKAKAVSTYMDATTDDAKQKAWAGIQTVIYDDAPLYKVGNFNALSGISGSVTGYTPTYWPHFWNVTPKK</sequence>
<evidence type="ECO:0000256" key="1">
    <source>
        <dbReference type="ARBA" id="ARBA00004418"/>
    </source>
</evidence>
<feature type="domain" description="Solute-binding protein family 5" evidence="4">
    <location>
        <begin position="90"/>
        <end position="432"/>
    </location>
</feature>
<dbReference type="InterPro" id="IPR023765">
    <property type="entry name" value="SBP_5_CS"/>
</dbReference>
<protein>
    <submittedName>
        <fullName evidence="5">Putative ABC transporter protein</fullName>
    </submittedName>
</protein>
<comment type="similarity">
    <text evidence="2">Belongs to the bacterial solute-binding protein 5 family.</text>
</comment>
<dbReference type="Gene3D" id="3.10.105.10">
    <property type="entry name" value="Dipeptide-binding Protein, Domain 3"/>
    <property type="match status" value="1"/>
</dbReference>
<comment type="subcellular location">
    <subcellularLocation>
        <location evidence="1">Periplasm</location>
    </subcellularLocation>
</comment>
<dbReference type="Gene3D" id="3.40.190.10">
    <property type="entry name" value="Periplasmic binding protein-like II"/>
    <property type="match status" value="1"/>
</dbReference>
<reference evidence="5 6" key="1">
    <citation type="journal article" date="2012" name="BMC Genomics">
        <title>Genomic basis of broad host range and environmental adaptability of Rhizobium tropici CIAT 899 and Rhizobium sp. PRF 81 which are used in inoculants for common bean (Phaseolus vulgaris L.).</title>
        <authorList>
            <person name="Ormeno-Orrillo E."/>
            <person name="Menna P."/>
            <person name="Almeida L.G."/>
            <person name="Ollero F.J."/>
            <person name="Nicolas M.F."/>
            <person name="Pains Rodrigues E."/>
            <person name="Shigueyoshi Nakatani A."/>
            <person name="Silva Batista J.S."/>
            <person name="Oliveira Chueire L.M."/>
            <person name="Souza R.C."/>
            <person name="Ribeiro Vasconcelos A.T."/>
            <person name="Megias M."/>
            <person name="Hungria M."/>
            <person name="Martinez-Romero E."/>
        </authorList>
    </citation>
    <scope>NUCLEOTIDE SEQUENCE [LARGE SCALE GENOMIC DNA]</scope>
    <source>
        <strain evidence="5 6">PRF 81</strain>
    </source>
</reference>
<keyword evidence="3" id="KW-0732">Signal</keyword>
<dbReference type="EMBL" id="AQHN01000084">
    <property type="protein sequence ID" value="ENN84981.1"/>
    <property type="molecule type" value="Genomic_DNA"/>
</dbReference>
<dbReference type="InterPro" id="IPR000914">
    <property type="entry name" value="SBP_5_dom"/>
</dbReference>
<dbReference type="GO" id="GO:0030288">
    <property type="term" value="C:outer membrane-bounded periplasmic space"/>
    <property type="evidence" value="ECO:0007669"/>
    <property type="project" value="UniProtKB-ARBA"/>
</dbReference>
<gene>
    <name evidence="5" type="ORF">RHSP_58482</name>
</gene>
<evidence type="ECO:0000256" key="2">
    <source>
        <dbReference type="ARBA" id="ARBA00005695"/>
    </source>
</evidence>
<evidence type="ECO:0000256" key="3">
    <source>
        <dbReference type="ARBA" id="ARBA00022729"/>
    </source>
</evidence>
<evidence type="ECO:0000313" key="5">
    <source>
        <dbReference type="EMBL" id="ENN84981.1"/>
    </source>
</evidence>
<dbReference type="SUPFAM" id="SSF53850">
    <property type="entry name" value="Periplasmic binding protein-like II"/>
    <property type="match status" value="1"/>
</dbReference>
<accession>N6UW54</accession>
<proteinExistence type="inferred from homology"/>
<dbReference type="CDD" id="cd08502">
    <property type="entry name" value="PBP2_NikA_DppA_OppA_like_16"/>
    <property type="match status" value="1"/>
</dbReference>
<keyword evidence="6" id="KW-1185">Reference proteome</keyword>
<dbReference type="PROSITE" id="PS01040">
    <property type="entry name" value="SBP_BACTERIAL_5"/>
    <property type="match status" value="1"/>
</dbReference>
<dbReference type="Proteomes" id="UP000012429">
    <property type="component" value="Unassembled WGS sequence"/>
</dbReference>
<dbReference type="AlphaFoldDB" id="N6UW54"/>
<dbReference type="Pfam" id="PF00496">
    <property type="entry name" value="SBP_bac_5"/>
    <property type="match status" value="1"/>
</dbReference>
<organism evidence="5 6">
    <name type="scientific">Rhizobium freirei PRF 81</name>
    <dbReference type="NCBI Taxonomy" id="363754"/>
    <lineage>
        <taxon>Bacteria</taxon>
        <taxon>Pseudomonadati</taxon>
        <taxon>Pseudomonadota</taxon>
        <taxon>Alphaproteobacteria</taxon>
        <taxon>Hyphomicrobiales</taxon>
        <taxon>Rhizobiaceae</taxon>
        <taxon>Rhizobium/Agrobacterium group</taxon>
        <taxon>Rhizobium</taxon>
    </lineage>
</organism>
<dbReference type="InterPro" id="IPR030678">
    <property type="entry name" value="Peptide/Ni-bd"/>
</dbReference>